<sequence length="251" mass="28229">MSEADVPADAGSFVEEPENVEEGFEADSVEEISQETAERLERSQRVCSLIASEFDVHEPVCGPEMSTTETNPNYHRDFTSTNLPFYPNGATDPMRRLVRPHVESFNFFLREGVQNVLTHLEPVVVVTPQGSVAISVEDLEIGTPSHKGRKIYPSECREGGLSYNAPMRMNVSWNVHGEEHSVSVPAGNMTMMLRSANCHLRNLQPTELELHGEDSREAGGYFIHNGNERLLRMVILPRRHYPMGMDRSAYK</sequence>
<dbReference type="EC" id="2.7.7.6" evidence="2"/>
<dbReference type="EMBL" id="BDIP01000180">
    <property type="protein sequence ID" value="GCA62111.1"/>
    <property type="molecule type" value="Genomic_DNA"/>
</dbReference>
<gene>
    <name evidence="9" type="ORF">KIPB_001301</name>
</gene>
<dbReference type="PANTHER" id="PTHR20856">
    <property type="entry name" value="DNA-DIRECTED RNA POLYMERASE I SUBUNIT 2"/>
    <property type="match status" value="1"/>
</dbReference>
<dbReference type="GO" id="GO:0032549">
    <property type="term" value="F:ribonucleoside binding"/>
    <property type="evidence" value="ECO:0007669"/>
    <property type="project" value="InterPro"/>
</dbReference>
<keyword evidence="6" id="KW-0804">Transcription</keyword>
<dbReference type="AlphaFoldDB" id="A0A391NIM4"/>
<dbReference type="GO" id="GO:0000428">
    <property type="term" value="C:DNA-directed RNA polymerase complex"/>
    <property type="evidence" value="ECO:0007669"/>
    <property type="project" value="UniProtKB-KW"/>
</dbReference>
<comment type="similarity">
    <text evidence="1">Belongs to the RNA polymerase beta chain family.</text>
</comment>
<feature type="domain" description="RNA polymerase beta subunit protrusion" evidence="8">
    <location>
        <begin position="97"/>
        <end position="234"/>
    </location>
</feature>
<dbReference type="Proteomes" id="UP000265618">
    <property type="component" value="Unassembled WGS sequence"/>
</dbReference>
<evidence type="ECO:0000256" key="4">
    <source>
        <dbReference type="ARBA" id="ARBA00022679"/>
    </source>
</evidence>
<dbReference type="SUPFAM" id="SSF64484">
    <property type="entry name" value="beta and beta-prime subunits of DNA dependent RNA-polymerase"/>
    <property type="match status" value="1"/>
</dbReference>
<organism evidence="9 10">
    <name type="scientific">Kipferlia bialata</name>
    <dbReference type="NCBI Taxonomy" id="797122"/>
    <lineage>
        <taxon>Eukaryota</taxon>
        <taxon>Metamonada</taxon>
        <taxon>Carpediemonas-like organisms</taxon>
        <taxon>Kipferlia</taxon>
    </lineage>
</organism>
<accession>A0A391NIM4</accession>
<dbReference type="OrthoDB" id="10248617at2759"/>
<feature type="region of interest" description="Disordered" evidence="7">
    <location>
        <begin position="1"/>
        <end position="26"/>
    </location>
</feature>
<evidence type="ECO:0000313" key="10">
    <source>
        <dbReference type="Proteomes" id="UP000265618"/>
    </source>
</evidence>
<feature type="compositionally biased region" description="Acidic residues" evidence="7">
    <location>
        <begin position="15"/>
        <end position="26"/>
    </location>
</feature>
<dbReference type="InterPro" id="IPR015712">
    <property type="entry name" value="DNA-dir_RNA_pol_su2"/>
</dbReference>
<dbReference type="Gene3D" id="3.90.1100.10">
    <property type="match status" value="1"/>
</dbReference>
<keyword evidence="3 9" id="KW-0240">DNA-directed RNA polymerase</keyword>
<proteinExistence type="inferred from homology"/>
<evidence type="ECO:0000259" key="8">
    <source>
        <dbReference type="Pfam" id="PF04563"/>
    </source>
</evidence>
<name>A0A391NIM4_9EUKA</name>
<dbReference type="GO" id="GO:0006351">
    <property type="term" value="P:DNA-templated transcription"/>
    <property type="evidence" value="ECO:0007669"/>
    <property type="project" value="InterPro"/>
</dbReference>
<dbReference type="GO" id="GO:0003899">
    <property type="term" value="F:DNA-directed RNA polymerase activity"/>
    <property type="evidence" value="ECO:0007669"/>
    <property type="project" value="UniProtKB-EC"/>
</dbReference>
<evidence type="ECO:0000256" key="3">
    <source>
        <dbReference type="ARBA" id="ARBA00022478"/>
    </source>
</evidence>
<evidence type="ECO:0000256" key="6">
    <source>
        <dbReference type="ARBA" id="ARBA00023163"/>
    </source>
</evidence>
<dbReference type="GO" id="GO:0003677">
    <property type="term" value="F:DNA binding"/>
    <property type="evidence" value="ECO:0007669"/>
    <property type="project" value="InterPro"/>
</dbReference>
<evidence type="ECO:0000256" key="5">
    <source>
        <dbReference type="ARBA" id="ARBA00022695"/>
    </source>
</evidence>
<keyword evidence="4" id="KW-0808">Transferase</keyword>
<evidence type="ECO:0000256" key="7">
    <source>
        <dbReference type="SAM" id="MobiDB-lite"/>
    </source>
</evidence>
<evidence type="ECO:0000256" key="1">
    <source>
        <dbReference type="ARBA" id="ARBA00006835"/>
    </source>
</evidence>
<evidence type="ECO:0000313" key="9">
    <source>
        <dbReference type="EMBL" id="GCA62111.1"/>
    </source>
</evidence>
<dbReference type="Pfam" id="PF04563">
    <property type="entry name" value="RNA_pol_Rpb2_1"/>
    <property type="match status" value="1"/>
</dbReference>
<evidence type="ECO:0000256" key="2">
    <source>
        <dbReference type="ARBA" id="ARBA00012418"/>
    </source>
</evidence>
<comment type="caution">
    <text evidence="9">The sequence shown here is derived from an EMBL/GenBank/DDBJ whole genome shotgun (WGS) entry which is preliminary data.</text>
</comment>
<dbReference type="InterPro" id="IPR007644">
    <property type="entry name" value="RNA_pol_bsu_protrusion"/>
</dbReference>
<keyword evidence="5" id="KW-0548">Nucleotidyltransferase</keyword>
<reference evidence="9 10" key="1">
    <citation type="journal article" date="2018" name="PLoS ONE">
        <title>The draft genome of Kipferlia bialata reveals reductive genome evolution in fornicate parasites.</title>
        <authorList>
            <person name="Tanifuji G."/>
            <person name="Takabayashi S."/>
            <person name="Kume K."/>
            <person name="Takagi M."/>
            <person name="Nakayama T."/>
            <person name="Kamikawa R."/>
            <person name="Inagaki Y."/>
            <person name="Hashimoto T."/>
        </authorList>
    </citation>
    <scope>NUCLEOTIDE SEQUENCE [LARGE SCALE GENOMIC DNA]</scope>
    <source>
        <strain evidence="9">NY0173</strain>
    </source>
</reference>
<protein>
    <recommendedName>
        <fullName evidence="2">DNA-directed RNA polymerase</fullName>
        <ecNumber evidence="2">2.7.7.6</ecNumber>
    </recommendedName>
</protein>
<keyword evidence="10" id="KW-1185">Reference proteome</keyword>